<dbReference type="Pfam" id="PF20296">
    <property type="entry name" value="MTaX1"/>
    <property type="match status" value="1"/>
</dbReference>
<keyword evidence="3" id="KW-0540">Nuclease</keyword>
<dbReference type="InterPro" id="IPR046894">
    <property type="entry name" value="MTaX1"/>
</dbReference>
<name>A0ABV7SV73_9SPHN</name>
<evidence type="ECO:0000313" key="3">
    <source>
        <dbReference type="EMBL" id="MFC3579220.1"/>
    </source>
</evidence>
<sequence length="331" mass="36784">MLRRDKEELLAKFEGALHLSGWQLIWIQYDHPAKARLFRADGSSPAIDVWLYIWNLTGGGRDGSRPLERRIQRTGRGNVFRGEPGTRSLILGWSAETQVFAAFDYSYHAVAHGKSPSLQTDLPALEAALRDGLGVYAKKTGELSIAVRPDMLGFYVEQMEVLHESGKDPAQLEVLRRMASSPLDVEPSDVPKPRRKAMVTTLRLLRDRRFSQNVLDAYGHKCAFCAVQLKLLDAAHILPVAHPDSHDLVPNGVALCALHHRAYDGALVTFDDTFVIRLSQSKVAALRGDNRSGGLAAFKSALRPSLLLPRRQISHPSTVMIQKGNQLRGWT</sequence>
<accession>A0ABV7SV73</accession>
<dbReference type="InterPro" id="IPR003615">
    <property type="entry name" value="HNH_nuc"/>
</dbReference>
<feature type="domain" description="HNH nuclease" evidence="1">
    <location>
        <begin position="222"/>
        <end position="271"/>
    </location>
</feature>
<keyword evidence="3" id="KW-0255">Endonuclease</keyword>
<comment type="caution">
    <text evidence="3">The sequence shown here is derived from an EMBL/GenBank/DDBJ whole genome shotgun (WGS) entry which is preliminary data.</text>
</comment>
<dbReference type="Pfam" id="PF13391">
    <property type="entry name" value="HNH_2"/>
    <property type="match status" value="1"/>
</dbReference>
<proteinExistence type="predicted"/>
<keyword evidence="4" id="KW-1185">Reference proteome</keyword>
<feature type="domain" description="Methylase-associated X1" evidence="2">
    <location>
        <begin position="48"/>
        <end position="156"/>
    </location>
</feature>
<organism evidence="3 4">
    <name type="scientific">Sphingomonas hylomeconis</name>
    <dbReference type="NCBI Taxonomy" id="1395958"/>
    <lineage>
        <taxon>Bacteria</taxon>
        <taxon>Pseudomonadati</taxon>
        <taxon>Pseudomonadota</taxon>
        <taxon>Alphaproteobacteria</taxon>
        <taxon>Sphingomonadales</taxon>
        <taxon>Sphingomonadaceae</taxon>
        <taxon>Sphingomonas</taxon>
    </lineage>
</organism>
<protein>
    <submittedName>
        <fullName evidence="3">HNH endonuclease</fullName>
    </submittedName>
</protein>
<keyword evidence="3" id="KW-0378">Hydrolase</keyword>
<dbReference type="RefSeq" id="WP_261295192.1">
    <property type="nucleotide sequence ID" value="NZ_JANQBK010000014.1"/>
</dbReference>
<reference evidence="4" key="1">
    <citation type="journal article" date="2019" name="Int. J. Syst. Evol. Microbiol.">
        <title>The Global Catalogue of Microorganisms (GCM) 10K type strain sequencing project: providing services to taxonomists for standard genome sequencing and annotation.</title>
        <authorList>
            <consortium name="The Broad Institute Genomics Platform"/>
            <consortium name="The Broad Institute Genome Sequencing Center for Infectious Disease"/>
            <person name="Wu L."/>
            <person name="Ma J."/>
        </authorList>
    </citation>
    <scope>NUCLEOTIDE SEQUENCE [LARGE SCALE GENOMIC DNA]</scope>
    <source>
        <strain evidence="4">KCTC 42739</strain>
    </source>
</reference>
<gene>
    <name evidence="3" type="ORF">ACFONA_03500</name>
</gene>
<evidence type="ECO:0000259" key="1">
    <source>
        <dbReference type="Pfam" id="PF13391"/>
    </source>
</evidence>
<dbReference type="GO" id="GO:0004519">
    <property type="term" value="F:endonuclease activity"/>
    <property type="evidence" value="ECO:0007669"/>
    <property type="project" value="UniProtKB-KW"/>
</dbReference>
<dbReference type="Proteomes" id="UP001595713">
    <property type="component" value="Unassembled WGS sequence"/>
</dbReference>
<evidence type="ECO:0000313" key="4">
    <source>
        <dbReference type="Proteomes" id="UP001595713"/>
    </source>
</evidence>
<dbReference type="EMBL" id="JBHRXP010000001">
    <property type="protein sequence ID" value="MFC3579220.1"/>
    <property type="molecule type" value="Genomic_DNA"/>
</dbReference>
<evidence type="ECO:0000259" key="2">
    <source>
        <dbReference type="Pfam" id="PF20296"/>
    </source>
</evidence>